<protein>
    <submittedName>
        <fullName evidence="2">Mannose-6-phosphate isomerase-like protein (Cupin superfamily)</fullName>
    </submittedName>
</protein>
<evidence type="ECO:0000313" key="2">
    <source>
        <dbReference type="EMBL" id="TWE12859.1"/>
    </source>
</evidence>
<dbReference type="InterPro" id="IPR013096">
    <property type="entry name" value="Cupin_2"/>
</dbReference>
<dbReference type="PANTHER" id="PTHR36440">
    <property type="entry name" value="PUTATIVE (AFU_ORTHOLOGUE AFUA_8G07350)-RELATED"/>
    <property type="match status" value="1"/>
</dbReference>
<gene>
    <name evidence="2" type="ORF">BKA23_1679</name>
</gene>
<accession>A0A561EB78</accession>
<name>A0A561EB78_9MICO</name>
<dbReference type="Proteomes" id="UP000318297">
    <property type="component" value="Unassembled WGS sequence"/>
</dbReference>
<comment type="caution">
    <text evidence="2">The sequence shown here is derived from an EMBL/GenBank/DDBJ whole genome shotgun (WGS) entry which is preliminary data.</text>
</comment>
<dbReference type="InterPro" id="IPR014710">
    <property type="entry name" value="RmlC-like_jellyroll"/>
</dbReference>
<dbReference type="Gene3D" id="2.60.120.10">
    <property type="entry name" value="Jelly Rolls"/>
    <property type="match status" value="1"/>
</dbReference>
<dbReference type="AlphaFoldDB" id="A0A561EB78"/>
<dbReference type="EMBL" id="VIVQ01000001">
    <property type="protein sequence ID" value="TWE12859.1"/>
    <property type="molecule type" value="Genomic_DNA"/>
</dbReference>
<dbReference type="Pfam" id="PF07883">
    <property type="entry name" value="Cupin_2"/>
    <property type="match status" value="1"/>
</dbReference>
<dbReference type="SUPFAM" id="SSF51182">
    <property type="entry name" value="RmlC-like cupins"/>
    <property type="match status" value="1"/>
</dbReference>
<evidence type="ECO:0000259" key="1">
    <source>
        <dbReference type="Pfam" id="PF07883"/>
    </source>
</evidence>
<organism evidence="2 3">
    <name type="scientific">Rudaeicoccus suwonensis</name>
    <dbReference type="NCBI Taxonomy" id="657409"/>
    <lineage>
        <taxon>Bacteria</taxon>
        <taxon>Bacillati</taxon>
        <taxon>Actinomycetota</taxon>
        <taxon>Actinomycetes</taxon>
        <taxon>Micrococcales</taxon>
        <taxon>Dermacoccaceae</taxon>
        <taxon>Rudaeicoccus</taxon>
    </lineage>
</organism>
<dbReference type="PANTHER" id="PTHR36440:SF1">
    <property type="entry name" value="PUTATIVE (AFU_ORTHOLOGUE AFUA_8G07350)-RELATED"/>
    <property type="match status" value="1"/>
</dbReference>
<dbReference type="InterPro" id="IPR053146">
    <property type="entry name" value="QDO-like"/>
</dbReference>
<dbReference type="GO" id="GO:0016853">
    <property type="term" value="F:isomerase activity"/>
    <property type="evidence" value="ECO:0007669"/>
    <property type="project" value="UniProtKB-KW"/>
</dbReference>
<evidence type="ECO:0000313" key="3">
    <source>
        <dbReference type="Proteomes" id="UP000318297"/>
    </source>
</evidence>
<keyword evidence="2" id="KW-0413">Isomerase</keyword>
<keyword evidence="3" id="KW-1185">Reference proteome</keyword>
<sequence length="178" mass="18892">MAIDMHTQDRSPLVLRQASADQRWFNGDTLRFLATAEQTGGALSLTEAIVVPEAGPLLHLHPDADELVVVLAGGIRSWHADGEAEDLGVGDCLFVERGVLHGYVNTGDAPARLLIQYSPAGPEQLWLHEGDPAIPGQSPKPWGADRLTTRLVLYAASVGTVIPSLMNDATGTGEQPGV</sequence>
<dbReference type="InterPro" id="IPR011051">
    <property type="entry name" value="RmlC_Cupin_sf"/>
</dbReference>
<proteinExistence type="predicted"/>
<feature type="domain" description="Cupin type-2" evidence="1">
    <location>
        <begin position="50"/>
        <end position="115"/>
    </location>
</feature>
<dbReference type="RefSeq" id="WP_170226425.1">
    <property type="nucleotide sequence ID" value="NZ_VIVQ01000001.1"/>
</dbReference>
<reference evidence="2 3" key="1">
    <citation type="submission" date="2019-06" db="EMBL/GenBank/DDBJ databases">
        <title>Sequencing the genomes of 1000 actinobacteria strains.</title>
        <authorList>
            <person name="Klenk H.-P."/>
        </authorList>
    </citation>
    <scope>NUCLEOTIDE SEQUENCE [LARGE SCALE GENOMIC DNA]</scope>
    <source>
        <strain evidence="2 3">DSM 19560</strain>
    </source>
</reference>